<feature type="compositionally biased region" description="Basic residues" evidence="1">
    <location>
        <begin position="27"/>
        <end position="44"/>
    </location>
</feature>
<accession>A0AAN8Z146</accession>
<keyword evidence="2" id="KW-0812">Transmembrane</keyword>
<evidence type="ECO:0000256" key="2">
    <source>
        <dbReference type="SAM" id="Phobius"/>
    </source>
</evidence>
<feature type="compositionally biased region" description="Basic and acidic residues" evidence="1">
    <location>
        <begin position="45"/>
        <end position="93"/>
    </location>
</feature>
<feature type="compositionally biased region" description="Polar residues" evidence="1">
    <location>
        <begin position="152"/>
        <end position="163"/>
    </location>
</feature>
<name>A0AAN8Z146_9MAGN</name>
<feature type="compositionally biased region" description="Polar residues" evidence="1">
    <location>
        <begin position="100"/>
        <end position="110"/>
    </location>
</feature>
<dbReference type="EMBL" id="JBAMMX010000018">
    <property type="protein sequence ID" value="KAK6922559.1"/>
    <property type="molecule type" value="Genomic_DNA"/>
</dbReference>
<keyword evidence="2" id="KW-0472">Membrane</keyword>
<evidence type="ECO:0000256" key="1">
    <source>
        <dbReference type="SAM" id="MobiDB-lite"/>
    </source>
</evidence>
<proteinExistence type="predicted"/>
<reference evidence="3 4" key="1">
    <citation type="submission" date="2023-12" db="EMBL/GenBank/DDBJ databases">
        <title>A high-quality genome assembly for Dillenia turbinata (Dilleniales).</title>
        <authorList>
            <person name="Chanderbali A."/>
        </authorList>
    </citation>
    <scope>NUCLEOTIDE SEQUENCE [LARGE SCALE GENOMIC DNA]</scope>
    <source>
        <strain evidence="3">LSX21</strain>
        <tissue evidence="3">Leaf</tissue>
    </source>
</reference>
<feature type="region of interest" description="Disordered" evidence="1">
    <location>
        <begin position="1"/>
        <end position="163"/>
    </location>
</feature>
<organism evidence="3 4">
    <name type="scientific">Dillenia turbinata</name>
    <dbReference type="NCBI Taxonomy" id="194707"/>
    <lineage>
        <taxon>Eukaryota</taxon>
        <taxon>Viridiplantae</taxon>
        <taxon>Streptophyta</taxon>
        <taxon>Embryophyta</taxon>
        <taxon>Tracheophyta</taxon>
        <taxon>Spermatophyta</taxon>
        <taxon>Magnoliopsida</taxon>
        <taxon>eudicotyledons</taxon>
        <taxon>Gunneridae</taxon>
        <taxon>Pentapetalae</taxon>
        <taxon>Dilleniales</taxon>
        <taxon>Dilleniaceae</taxon>
        <taxon>Dillenia</taxon>
    </lineage>
</organism>
<dbReference type="AlphaFoldDB" id="A0AAN8Z146"/>
<feature type="region of interest" description="Disordered" evidence="1">
    <location>
        <begin position="197"/>
        <end position="234"/>
    </location>
</feature>
<dbReference type="Proteomes" id="UP001370490">
    <property type="component" value="Unassembled WGS sequence"/>
</dbReference>
<gene>
    <name evidence="3" type="ORF">RJ641_010863</name>
</gene>
<feature type="transmembrane region" description="Helical" evidence="2">
    <location>
        <begin position="323"/>
        <end position="343"/>
    </location>
</feature>
<protein>
    <submittedName>
        <fullName evidence="3">Uncharacterized protein</fullName>
    </submittedName>
</protein>
<evidence type="ECO:0000313" key="3">
    <source>
        <dbReference type="EMBL" id="KAK6922559.1"/>
    </source>
</evidence>
<keyword evidence="2" id="KW-1133">Transmembrane helix</keyword>
<feature type="compositionally biased region" description="Polar residues" evidence="1">
    <location>
        <begin position="8"/>
        <end position="18"/>
    </location>
</feature>
<comment type="caution">
    <text evidence="3">The sequence shown here is derived from an EMBL/GenBank/DDBJ whole genome shotgun (WGS) entry which is preliminary data.</text>
</comment>
<sequence length="355" mass="40709">MRMMGSSGIKSDSGNLQLQKEAEKAKKERRKERKKEKREEKKRRRDEENKKHGHEKGYKHERSHVDHKEGDLQKRKENETEQLEKSTLTEEHGQAFGSENLCNSTESTLNSDKRQKQKQKQSSPADSKPNHGSIIRIRLPLQRHKDPEVLPNTEQPCSSSISGRTNNLVQEMREFPSSSTEQPDHLQQECLTSSQIGPELISQPSKEKSRTGTSQTDAHSQRVESASSSCSRSRAPHPIELQFRDLMQKWTAHSLQSDCADLYDEGWLFETKLDHDSRAKRFKTTDGSCCSKDTLLPCASYLPEDIRNTDLGKYATIPSIQMFVTWLATRVILVTIWMFSWVVRSWSANARPTTD</sequence>
<feature type="non-terminal residue" evidence="3">
    <location>
        <position position="355"/>
    </location>
</feature>
<dbReference type="PANTHER" id="PTHR34660:SF9">
    <property type="entry name" value="DNA BINDING PROTEIN"/>
    <property type="match status" value="1"/>
</dbReference>
<keyword evidence="4" id="KW-1185">Reference proteome</keyword>
<dbReference type="PANTHER" id="PTHR34660">
    <property type="entry name" value="MYB-LIKE PROTEIN X"/>
    <property type="match status" value="1"/>
</dbReference>
<evidence type="ECO:0000313" key="4">
    <source>
        <dbReference type="Proteomes" id="UP001370490"/>
    </source>
</evidence>